<name>A0A157LPQ4_9BORD</name>
<dbReference type="KEGG" id="btrm:SAMEA390648704004"/>
<reference evidence="2 3" key="1">
    <citation type="submission" date="2016-04" db="EMBL/GenBank/DDBJ databases">
        <authorList>
            <consortium name="Pathogen Informatics"/>
        </authorList>
    </citation>
    <scope>NUCLEOTIDE SEQUENCE [LARGE SCALE GENOMIC DNA]</scope>
    <source>
        <strain evidence="2 3">H044680328</strain>
    </source>
</reference>
<dbReference type="EMBL" id="LT546645">
    <property type="protein sequence ID" value="SAI74075.1"/>
    <property type="molecule type" value="Genomic_DNA"/>
</dbReference>
<accession>A0A157LPQ4</accession>
<keyword evidence="2" id="KW-0449">Lipoprotein</keyword>
<dbReference type="PROSITE" id="PS51257">
    <property type="entry name" value="PROKAR_LIPOPROTEIN"/>
    <property type="match status" value="1"/>
</dbReference>
<dbReference type="Proteomes" id="UP000076825">
    <property type="component" value="Chromosome 1"/>
</dbReference>
<dbReference type="OrthoDB" id="8637866at2"/>
<gene>
    <name evidence="2" type="ORF">SAMEA3906487_04004</name>
</gene>
<evidence type="ECO:0000256" key="1">
    <source>
        <dbReference type="SAM" id="SignalP"/>
    </source>
</evidence>
<feature type="signal peptide" evidence="1">
    <location>
        <begin position="1"/>
        <end position="16"/>
    </location>
</feature>
<dbReference type="STRING" id="123899.SAMEA3906487_04004"/>
<dbReference type="eggNOG" id="ENOG5033I4G">
    <property type="taxonomic scope" value="Bacteria"/>
</dbReference>
<dbReference type="PATRIC" id="fig|123899.6.peg.4000"/>
<sequence>MPLRLCLVLCSAALLAACGVSSEIQRVDQERYQIRYNAGMKAMTWVEIKNQARKQAEDYCAAQNRRYARPEVSSNHATGLMPKEAVLTFSCDAPPRDTPPAR</sequence>
<keyword evidence="1" id="KW-0732">Signal</keyword>
<evidence type="ECO:0000313" key="3">
    <source>
        <dbReference type="Proteomes" id="UP000076825"/>
    </source>
</evidence>
<dbReference type="GeneID" id="56588778"/>
<dbReference type="RefSeq" id="WP_025512531.1">
    <property type="nucleotide sequence ID" value="NZ_CP016340.1"/>
</dbReference>
<organism evidence="2 3">
    <name type="scientific">Bordetella trematum</name>
    <dbReference type="NCBI Taxonomy" id="123899"/>
    <lineage>
        <taxon>Bacteria</taxon>
        <taxon>Pseudomonadati</taxon>
        <taxon>Pseudomonadota</taxon>
        <taxon>Betaproteobacteria</taxon>
        <taxon>Burkholderiales</taxon>
        <taxon>Alcaligenaceae</taxon>
        <taxon>Bordetella</taxon>
    </lineage>
</organism>
<evidence type="ECO:0000313" key="2">
    <source>
        <dbReference type="EMBL" id="SAI74075.1"/>
    </source>
</evidence>
<feature type="chain" id="PRO_5009816487" evidence="1">
    <location>
        <begin position="17"/>
        <end position="102"/>
    </location>
</feature>
<protein>
    <submittedName>
        <fullName evidence="2">Lipoprotein</fullName>
    </submittedName>
</protein>
<proteinExistence type="predicted"/>
<dbReference type="AlphaFoldDB" id="A0A157LPQ4"/>
<keyword evidence="3" id="KW-1185">Reference proteome</keyword>